<dbReference type="GO" id="GO:0016020">
    <property type="term" value="C:membrane"/>
    <property type="evidence" value="ECO:0007669"/>
    <property type="project" value="UniProtKB-SubCell"/>
</dbReference>
<reference evidence="7 8" key="1">
    <citation type="submission" date="2019-07" db="EMBL/GenBank/DDBJ databases">
        <title>Finished genome of Venturia effusa.</title>
        <authorList>
            <person name="Young C.A."/>
            <person name="Cox M.P."/>
            <person name="Ganley A.R.D."/>
            <person name="David W.J."/>
        </authorList>
    </citation>
    <scope>NUCLEOTIDE SEQUENCE [LARGE SCALE GENOMIC DNA]</scope>
    <source>
        <strain evidence="8">albino</strain>
    </source>
</reference>
<feature type="domain" description="CorA-like transporter" evidence="6">
    <location>
        <begin position="99"/>
        <end position="277"/>
    </location>
</feature>
<keyword evidence="2 5" id="KW-0812">Transmembrane</keyword>
<dbReference type="AlphaFoldDB" id="A0A517LGN4"/>
<dbReference type="Gene3D" id="1.20.58.340">
    <property type="entry name" value="Magnesium transport protein CorA, transmembrane region"/>
    <property type="match status" value="1"/>
</dbReference>
<dbReference type="InterPro" id="IPR045863">
    <property type="entry name" value="CorA_TM1_TM2"/>
</dbReference>
<dbReference type="STRING" id="50376.A0A517LGN4"/>
<evidence type="ECO:0000256" key="4">
    <source>
        <dbReference type="ARBA" id="ARBA00023136"/>
    </source>
</evidence>
<dbReference type="InterPro" id="IPR058257">
    <property type="entry name" value="CorA-like_dom"/>
</dbReference>
<proteinExistence type="predicted"/>
<gene>
    <name evidence="7" type="ORF">FKW77_002238</name>
</gene>
<feature type="transmembrane region" description="Helical" evidence="5">
    <location>
        <begin position="420"/>
        <end position="440"/>
    </location>
</feature>
<evidence type="ECO:0000313" key="8">
    <source>
        <dbReference type="Proteomes" id="UP000316270"/>
    </source>
</evidence>
<sequence length="546" mass="62410">MDGRDVPKDDSSSTDCLDIEFVDLKTCGIDNMIRSYDQNAAAIAYFEGRAGRIFHLKSQEKDDPWMDCYFNNLKKSPVLTESRRIEHPDEIPFDYDQAAFFIRLPRNSISRISSSRRLYDALVRQYDITPRFAEFTMSFGRKAKEYDFGPPTLRFRYVGRPGMSKDSARHPYLEATRGFECAYGFRYAFRKDDESEPWTVRQTAVYQRLDAKRNQTVWVLIGASTETALLVQKHLERSSCGPEDHPFLLHSFIIENSLGNWRWYILDLTQQVQDMADTIALSDVAGQDSSRRVEISVSFSDRQKLKTLEDKILNLRTMLESSMLTIASLRSRLSSLEDAGKPEEDKVSVLDHLAEASDQTSLYLIKVDVLRKQVKGAATLLSDILTYDNAFNLKVLAQEARKDNMAMIGLSEQAVEDSRAIRIITIITVVFLPATVVSSFFSTQFVRVELDDVRLSKAAWIYFVATAILMLLTIAAWVFVPTYGPKTKTLVKDTWHRFQKRTTHRLVEGEPYTMPSLQPTNWPAYQQVGIPDATGMNSRSFPFENA</sequence>
<name>A0A517LGN4_9PEZI</name>
<keyword evidence="4 5" id="KW-0472">Membrane</keyword>
<dbReference type="SUPFAM" id="SSF144083">
    <property type="entry name" value="Magnesium transport protein CorA, transmembrane region"/>
    <property type="match status" value="1"/>
</dbReference>
<organism evidence="7 8">
    <name type="scientific">Venturia effusa</name>
    <dbReference type="NCBI Taxonomy" id="50376"/>
    <lineage>
        <taxon>Eukaryota</taxon>
        <taxon>Fungi</taxon>
        <taxon>Dikarya</taxon>
        <taxon>Ascomycota</taxon>
        <taxon>Pezizomycotina</taxon>
        <taxon>Dothideomycetes</taxon>
        <taxon>Pleosporomycetidae</taxon>
        <taxon>Venturiales</taxon>
        <taxon>Venturiaceae</taxon>
        <taxon>Venturia</taxon>
    </lineage>
</organism>
<evidence type="ECO:0000256" key="2">
    <source>
        <dbReference type="ARBA" id="ARBA00022692"/>
    </source>
</evidence>
<dbReference type="OrthoDB" id="5396681at2759"/>
<dbReference type="Pfam" id="PF26616">
    <property type="entry name" value="CorA-like"/>
    <property type="match status" value="1"/>
</dbReference>
<comment type="subcellular location">
    <subcellularLocation>
        <location evidence="1">Membrane</location>
        <topology evidence="1">Multi-pass membrane protein</topology>
    </subcellularLocation>
</comment>
<evidence type="ECO:0000313" key="7">
    <source>
        <dbReference type="EMBL" id="QDS74805.1"/>
    </source>
</evidence>
<dbReference type="Proteomes" id="UP000316270">
    <property type="component" value="Chromosome 12"/>
</dbReference>
<evidence type="ECO:0000256" key="5">
    <source>
        <dbReference type="SAM" id="Phobius"/>
    </source>
</evidence>
<keyword evidence="3 5" id="KW-1133">Transmembrane helix</keyword>
<keyword evidence="8" id="KW-1185">Reference proteome</keyword>
<feature type="transmembrane region" description="Helical" evidence="5">
    <location>
        <begin position="460"/>
        <end position="480"/>
    </location>
</feature>
<dbReference type="EMBL" id="CP042196">
    <property type="protein sequence ID" value="QDS74805.1"/>
    <property type="molecule type" value="Genomic_DNA"/>
</dbReference>
<evidence type="ECO:0000259" key="6">
    <source>
        <dbReference type="Pfam" id="PF26616"/>
    </source>
</evidence>
<protein>
    <recommendedName>
        <fullName evidence="6">CorA-like transporter domain-containing protein</fullName>
    </recommendedName>
</protein>
<evidence type="ECO:0000256" key="1">
    <source>
        <dbReference type="ARBA" id="ARBA00004141"/>
    </source>
</evidence>
<evidence type="ECO:0000256" key="3">
    <source>
        <dbReference type="ARBA" id="ARBA00022989"/>
    </source>
</evidence>
<accession>A0A517LGN4</accession>